<dbReference type="Proteomes" id="UP000594014">
    <property type="component" value="Chromosome"/>
</dbReference>
<sequence>MDFFDNDVQQLKHDVLREIAKLAFDNELTAENILDLASVIIPEGAERMRCCIYKERAIVGERVKLALGGDAQKTNMVEVLKIACDECPVEGIHITQSCRGCIAHKCANSCPKDAITFVNRKAEIVKSKCIECGRCVSHCSYGAIVKQTRPCVNACKVNALSIDKDTKKAVIKDDKCISCGACVYHCPFGAIMDKSYITQAIRMIRESDHNKIYKIYAVVAPSLVSQYANVPEITTGKAVTAIKQIGFHSVIEAALGADMVASMEAEELAEKGFLTSSCCPAFVSYIEKNYPALNHHVSHNLSPMAQISKVIKQMDPTGKVIFIGPCIAKKAERQNEAVKDYVDCVLTFEEMQAMFSAKDIELEALPETPLDNASYFGRIFAHSGGLATAVEHALKEHGITQEQFDYKPISCNGISECKSALLKANKGVLSENFIEGMICEGGCIGGPACLSHSSKDKKLVGDYGHLAIEKTIADAISIFDENAL</sequence>
<proteinExistence type="predicted"/>
<name>A0ACD1AB03_9FIRM</name>
<evidence type="ECO:0000313" key="2">
    <source>
        <dbReference type="Proteomes" id="UP000594014"/>
    </source>
</evidence>
<reference evidence="1" key="1">
    <citation type="submission" date="2019-08" db="EMBL/GenBank/DDBJ databases">
        <title>Genome sequence of Clostridiales bacterium MT110.</title>
        <authorList>
            <person name="Cao J."/>
        </authorList>
    </citation>
    <scope>NUCLEOTIDE SEQUENCE</scope>
    <source>
        <strain evidence="1">MT110</strain>
    </source>
</reference>
<accession>A0ACD1AB03</accession>
<organism evidence="1 2">
    <name type="scientific">Anoxybacterium hadale</name>
    <dbReference type="NCBI Taxonomy" id="3408580"/>
    <lineage>
        <taxon>Bacteria</taxon>
        <taxon>Bacillati</taxon>
        <taxon>Bacillota</taxon>
        <taxon>Clostridia</taxon>
        <taxon>Peptostreptococcales</taxon>
        <taxon>Anaerovoracaceae</taxon>
        <taxon>Anoxybacterium</taxon>
    </lineage>
</organism>
<gene>
    <name evidence="1" type="ORF">FRZ06_09240</name>
</gene>
<keyword evidence="2" id="KW-1185">Reference proteome</keyword>
<evidence type="ECO:0000313" key="1">
    <source>
        <dbReference type="EMBL" id="QOX63523.1"/>
    </source>
</evidence>
<dbReference type="EMBL" id="CP042469">
    <property type="protein sequence ID" value="QOX63523.1"/>
    <property type="molecule type" value="Genomic_DNA"/>
</dbReference>
<protein>
    <submittedName>
        <fullName evidence="1">4Fe-4S dicluster domain-containing protein</fullName>
    </submittedName>
</protein>